<sequence>MTNENVLAPAPTRSDDQILLFAAWVSIEKSNFVLDLQRKQKNLIFQISMDILQNTNFFKAFTASASLDEDWFRLDANLLREALEITPIDQAHKCMPPHSSNAIMDFMNQLGYLGEIHFVSRMAVNNLYQPWRAILSMINNCLIAEKEGGKKKTTPKADKPMKAAPAKQAKPATTKQPKLKPVKEKSTKPTLLLKAIKGEEYDLERAIQMSLKSYQAHGQAHVGGRRTPATEEASTEPSTQPQDDTSTNIVCETPSNADAETVTDTNKTAELDEGQAGSNPGQTLESRPPPDDDKMDEDQDRSDPRKSHVALAGPNPDPMHDDVVATVYPKSA</sequence>
<feature type="region of interest" description="Disordered" evidence="1">
    <location>
        <begin position="217"/>
        <end position="322"/>
    </location>
</feature>
<accession>A0A6L2MM66</accession>
<gene>
    <name evidence="2" type="ORF">Tci_046407</name>
</gene>
<dbReference type="EMBL" id="BKCJ010006881">
    <property type="protein sequence ID" value="GEU74429.1"/>
    <property type="molecule type" value="Genomic_DNA"/>
</dbReference>
<feature type="compositionally biased region" description="Low complexity" evidence="1">
    <location>
        <begin position="162"/>
        <end position="176"/>
    </location>
</feature>
<feature type="compositionally biased region" description="Basic and acidic residues" evidence="1">
    <location>
        <begin position="148"/>
        <end position="161"/>
    </location>
</feature>
<comment type="caution">
    <text evidence="2">The sequence shown here is derived from an EMBL/GenBank/DDBJ whole genome shotgun (WGS) entry which is preliminary data.</text>
</comment>
<reference evidence="2" key="1">
    <citation type="journal article" date="2019" name="Sci. Rep.">
        <title>Draft genome of Tanacetum cinerariifolium, the natural source of mosquito coil.</title>
        <authorList>
            <person name="Yamashiro T."/>
            <person name="Shiraishi A."/>
            <person name="Satake H."/>
            <person name="Nakayama K."/>
        </authorList>
    </citation>
    <scope>NUCLEOTIDE SEQUENCE</scope>
</reference>
<protein>
    <submittedName>
        <fullName evidence="2">Uncharacterized protein</fullName>
    </submittedName>
</protein>
<dbReference type="AlphaFoldDB" id="A0A6L2MM66"/>
<evidence type="ECO:0000256" key="1">
    <source>
        <dbReference type="SAM" id="MobiDB-lite"/>
    </source>
</evidence>
<organism evidence="2">
    <name type="scientific">Tanacetum cinerariifolium</name>
    <name type="common">Dalmatian daisy</name>
    <name type="synonym">Chrysanthemum cinerariifolium</name>
    <dbReference type="NCBI Taxonomy" id="118510"/>
    <lineage>
        <taxon>Eukaryota</taxon>
        <taxon>Viridiplantae</taxon>
        <taxon>Streptophyta</taxon>
        <taxon>Embryophyta</taxon>
        <taxon>Tracheophyta</taxon>
        <taxon>Spermatophyta</taxon>
        <taxon>Magnoliopsida</taxon>
        <taxon>eudicotyledons</taxon>
        <taxon>Gunneridae</taxon>
        <taxon>Pentapetalae</taxon>
        <taxon>asterids</taxon>
        <taxon>campanulids</taxon>
        <taxon>Asterales</taxon>
        <taxon>Asteraceae</taxon>
        <taxon>Asteroideae</taxon>
        <taxon>Anthemideae</taxon>
        <taxon>Anthemidinae</taxon>
        <taxon>Tanacetum</taxon>
    </lineage>
</organism>
<feature type="region of interest" description="Disordered" evidence="1">
    <location>
        <begin position="148"/>
        <end position="186"/>
    </location>
</feature>
<evidence type="ECO:0000313" key="2">
    <source>
        <dbReference type="EMBL" id="GEU74429.1"/>
    </source>
</evidence>
<name>A0A6L2MM66_TANCI</name>
<feature type="compositionally biased region" description="Polar residues" evidence="1">
    <location>
        <begin position="235"/>
        <end position="268"/>
    </location>
</feature>
<feature type="compositionally biased region" description="Polar residues" evidence="1">
    <location>
        <begin position="276"/>
        <end position="285"/>
    </location>
</feature>
<proteinExistence type="predicted"/>